<dbReference type="PANTHER" id="PTHR42832:SF3">
    <property type="entry name" value="L-GLUTAMINE--4-(METHYLSULFANYL)-2-OXOBUTANOATE AMINOTRANSFERASE"/>
    <property type="match status" value="1"/>
</dbReference>
<dbReference type="PANTHER" id="PTHR42832">
    <property type="entry name" value="AMINO ACID AMINOTRANSFERASE"/>
    <property type="match status" value="1"/>
</dbReference>
<dbReference type="Pfam" id="PF00155">
    <property type="entry name" value="Aminotran_1_2"/>
    <property type="match status" value="1"/>
</dbReference>
<evidence type="ECO:0000313" key="6">
    <source>
        <dbReference type="Proteomes" id="UP000886818"/>
    </source>
</evidence>
<dbReference type="InterPro" id="IPR004839">
    <property type="entry name" value="Aminotransferase_I/II_large"/>
</dbReference>
<dbReference type="CDD" id="cd00609">
    <property type="entry name" value="AAT_like"/>
    <property type="match status" value="1"/>
</dbReference>
<proteinExistence type="predicted"/>
<reference evidence="5" key="1">
    <citation type="submission" date="2021-07" db="EMBL/GenBank/DDBJ databases">
        <title>Complete genome sequence of Crassaminicella sp. 143-21, isolated from a deep-sea hydrothermal vent.</title>
        <authorList>
            <person name="Li X."/>
        </authorList>
    </citation>
    <scope>NUCLEOTIDE SEQUENCE</scope>
    <source>
        <strain evidence="5">143-21</strain>
    </source>
</reference>
<dbReference type="InterPro" id="IPR004838">
    <property type="entry name" value="NHTrfase_class1_PyrdxlP-BS"/>
</dbReference>
<name>A0ABX8RBK8_9CLOT</name>
<gene>
    <name evidence="5" type="ORF">KVH43_01310</name>
</gene>
<evidence type="ECO:0000313" key="5">
    <source>
        <dbReference type="EMBL" id="QXM06439.1"/>
    </source>
</evidence>
<organism evidence="5 6">
    <name type="scientific">Crassaminicella indica</name>
    <dbReference type="NCBI Taxonomy" id="2855394"/>
    <lineage>
        <taxon>Bacteria</taxon>
        <taxon>Bacillati</taxon>
        <taxon>Bacillota</taxon>
        <taxon>Clostridia</taxon>
        <taxon>Eubacteriales</taxon>
        <taxon>Clostridiaceae</taxon>
        <taxon>Crassaminicella</taxon>
    </lineage>
</organism>
<evidence type="ECO:0000256" key="2">
    <source>
        <dbReference type="ARBA" id="ARBA00022576"/>
    </source>
</evidence>
<evidence type="ECO:0000256" key="3">
    <source>
        <dbReference type="ARBA" id="ARBA00022679"/>
    </source>
</evidence>
<evidence type="ECO:0000259" key="4">
    <source>
        <dbReference type="Pfam" id="PF00155"/>
    </source>
</evidence>
<sequence length="410" mass="46824">MSFITDIIADRFRDKSFDIAKQDYKFMKIKRAKEEIKKKYPNIELIDMGIGEPDLPADKNVVDLLSKEAPKPENRWYSDNGIKEFQEAAAKYLERVYGVTNINPYTEIMHGIGAKSILSMMPLCFINPGDITLTTLPSYPIISTHTKYLGGVVYGLPLTKSNDFYPDFSNISNIILYRSKLLYINYPNNPTGQIATRDFYKRVVEFAHKNRVMVVADSTYAPITFDGVEPISFLSIDGAKEIGVEIHSLSKAFNMTGWRLAFIAGNEAAINIYGIVKANSDSGQFRAIQKAGIYALNHTEITKENCKRYSRRFDLLIKALKEIGFDIEKPKATFYCYLPIPKGTKSGKIFRNADDFSLYLLNEALICTVPWNFPESYVRLSVTFEAKDYEDEKRIINELKKRLLKLELVF</sequence>
<feature type="domain" description="Aminotransferase class I/classII large" evidence="4">
    <location>
        <begin position="44"/>
        <end position="383"/>
    </location>
</feature>
<dbReference type="RefSeq" id="WP_218283135.1">
    <property type="nucleotide sequence ID" value="NZ_CP078093.1"/>
</dbReference>
<protein>
    <submittedName>
        <fullName evidence="5">LL-diaminopimelate aminotransferase</fullName>
        <ecNumber evidence="5">2.6.1.83</ecNumber>
    </submittedName>
</protein>
<dbReference type="Proteomes" id="UP000886818">
    <property type="component" value="Chromosome"/>
</dbReference>
<keyword evidence="6" id="KW-1185">Reference proteome</keyword>
<dbReference type="PROSITE" id="PS00105">
    <property type="entry name" value="AA_TRANSFER_CLASS_1"/>
    <property type="match status" value="1"/>
</dbReference>
<evidence type="ECO:0000256" key="1">
    <source>
        <dbReference type="ARBA" id="ARBA00001933"/>
    </source>
</evidence>
<keyword evidence="2 5" id="KW-0032">Aminotransferase</keyword>
<keyword evidence="3 5" id="KW-0808">Transferase</keyword>
<dbReference type="GO" id="GO:0010285">
    <property type="term" value="F:L,L-diaminopimelate aminotransferase activity"/>
    <property type="evidence" value="ECO:0007669"/>
    <property type="project" value="UniProtKB-EC"/>
</dbReference>
<dbReference type="EC" id="2.6.1.83" evidence="5"/>
<accession>A0ABX8RBK8</accession>
<dbReference type="InterPro" id="IPR050881">
    <property type="entry name" value="LL-DAP_aminotransferase"/>
</dbReference>
<dbReference type="NCBIfam" id="NF004937">
    <property type="entry name" value="PRK06290.1"/>
    <property type="match status" value="1"/>
</dbReference>
<dbReference type="EMBL" id="CP078093">
    <property type="protein sequence ID" value="QXM06439.1"/>
    <property type="molecule type" value="Genomic_DNA"/>
</dbReference>
<comment type="cofactor">
    <cofactor evidence="1">
        <name>pyridoxal 5'-phosphate</name>
        <dbReference type="ChEBI" id="CHEBI:597326"/>
    </cofactor>
</comment>